<name>A0A380QCU5_YERPU</name>
<dbReference type="EMBL" id="UHJC01000001">
    <property type="protein sequence ID" value="SUP84856.1"/>
    <property type="molecule type" value="Genomic_DNA"/>
</dbReference>
<accession>A0A380QCU5</accession>
<evidence type="ECO:0000313" key="1">
    <source>
        <dbReference type="EMBL" id="SUP84856.1"/>
    </source>
</evidence>
<proteinExistence type="predicted"/>
<protein>
    <submittedName>
        <fullName evidence="1">Phage tail protein</fullName>
    </submittedName>
</protein>
<organism evidence="1 2">
    <name type="scientific">Yersinia pseudotuberculosis</name>
    <dbReference type="NCBI Taxonomy" id="633"/>
    <lineage>
        <taxon>Bacteria</taxon>
        <taxon>Pseudomonadati</taxon>
        <taxon>Pseudomonadota</taxon>
        <taxon>Gammaproteobacteria</taxon>
        <taxon>Enterobacterales</taxon>
        <taxon>Yersiniaceae</taxon>
        <taxon>Yersinia</taxon>
    </lineage>
</organism>
<gene>
    <name evidence="1" type="ORF">NCTC8580_03284</name>
</gene>
<sequence length="74" mass="7781">MLGMQGGETAISVDLSGMTITTQGNQQQDTGANNGELVSKAARNEVIAIVTQQLDRAMGQSGRITNFVTNRAGR</sequence>
<dbReference type="AlphaFoldDB" id="A0A380QCU5"/>
<dbReference type="Proteomes" id="UP000255087">
    <property type="component" value="Unassembled WGS sequence"/>
</dbReference>
<evidence type="ECO:0000313" key="2">
    <source>
        <dbReference type="Proteomes" id="UP000255087"/>
    </source>
</evidence>
<reference evidence="1 2" key="1">
    <citation type="submission" date="2018-06" db="EMBL/GenBank/DDBJ databases">
        <authorList>
            <consortium name="Pathogen Informatics"/>
            <person name="Doyle S."/>
        </authorList>
    </citation>
    <scope>NUCLEOTIDE SEQUENCE [LARGE SCALE GENOMIC DNA]</scope>
    <source>
        <strain evidence="1 2">NCTC8580</strain>
    </source>
</reference>